<evidence type="ECO:0000313" key="1">
    <source>
        <dbReference type="EMBL" id="KAF8425377.1"/>
    </source>
</evidence>
<organism evidence="1 2">
    <name type="scientific">Boletus edulis BED1</name>
    <dbReference type="NCBI Taxonomy" id="1328754"/>
    <lineage>
        <taxon>Eukaryota</taxon>
        <taxon>Fungi</taxon>
        <taxon>Dikarya</taxon>
        <taxon>Basidiomycota</taxon>
        <taxon>Agaricomycotina</taxon>
        <taxon>Agaricomycetes</taxon>
        <taxon>Agaricomycetidae</taxon>
        <taxon>Boletales</taxon>
        <taxon>Boletineae</taxon>
        <taxon>Boletaceae</taxon>
        <taxon>Boletoideae</taxon>
        <taxon>Boletus</taxon>
    </lineage>
</organism>
<reference evidence="1" key="1">
    <citation type="submission" date="2019-10" db="EMBL/GenBank/DDBJ databases">
        <authorList>
            <consortium name="DOE Joint Genome Institute"/>
            <person name="Kuo A."/>
            <person name="Miyauchi S."/>
            <person name="Kiss E."/>
            <person name="Drula E."/>
            <person name="Kohler A."/>
            <person name="Sanchez-Garcia M."/>
            <person name="Andreopoulos B."/>
            <person name="Barry K.W."/>
            <person name="Bonito G."/>
            <person name="Buee M."/>
            <person name="Carver A."/>
            <person name="Chen C."/>
            <person name="Cichocki N."/>
            <person name="Clum A."/>
            <person name="Culley D."/>
            <person name="Crous P.W."/>
            <person name="Fauchery L."/>
            <person name="Girlanda M."/>
            <person name="Hayes R."/>
            <person name="Keri Z."/>
            <person name="LaButti K."/>
            <person name="Lipzen A."/>
            <person name="Lombard V."/>
            <person name="Magnuson J."/>
            <person name="Maillard F."/>
            <person name="Morin E."/>
            <person name="Murat C."/>
            <person name="Nolan M."/>
            <person name="Ohm R."/>
            <person name="Pangilinan J."/>
            <person name="Pereira M."/>
            <person name="Perotto S."/>
            <person name="Peter M."/>
            <person name="Riley R."/>
            <person name="Sitrit Y."/>
            <person name="Stielow B."/>
            <person name="Szollosi G."/>
            <person name="Zifcakova L."/>
            <person name="Stursova M."/>
            <person name="Spatafora J.W."/>
            <person name="Tedersoo L."/>
            <person name="Vaario L.-M."/>
            <person name="Yamada A."/>
            <person name="Yan M."/>
            <person name="Wang P."/>
            <person name="Xu J."/>
            <person name="Bruns T."/>
            <person name="Baldrian P."/>
            <person name="Vilgalys R."/>
            <person name="Henrissat B."/>
            <person name="Grigoriev I.V."/>
            <person name="Hibbett D."/>
            <person name="Nagy L.G."/>
            <person name="Martin F.M."/>
        </authorList>
    </citation>
    <scope>NUCLEOTIDE SEQUENCE</scope>
    <source>
        <strain evidence="1">BED1</strain>
    </source>
</reference>
<accession>A0AAD4BFQ9</accession>
<sequence>MRDPATPFSRLPATEPDALAKSLSKFSLWLSTPDVISSPRLFPLSSALLAGQVHRGALRRLVRAYSAPCDEVRAESARGKYVAGSVVLGRERPFGQAELLREIVGLEDKST</sequence>
<keyword evidence="2" id="KW-1185">Reference proteome</keyword>
<comment type="caution">
    <text evidence="1">The sequence shown here is derived from an EMBL/GenBank/DDBJ whole genome shotgun (WGS) entry which is preliminary data.</text>
</comment>
<evidence type="ECO:0000313" key="2">
    <source>
        <dbReference type="Proteomes" id="UP001194468"/>
    </source>
</evidence>
<gene>
    <name evidence="1" type="ORF">L210DRAFT_988132</name>
</gene>
<dbReference type="EMBL" id="WHUW01000096">
    <property type="protein sequence ID" value="KAF8425377.1"/>
    <property type="molecule type" value="Genomic_DNA"/>
</dbReference>
<proteinExistence type="predicted"/>
<name>A0AAD4BFQ9_BOLED</name>
<protein>
    <submittedName>
        <fullName evidence="1">Uncharacterized protein</fullName>
    </submittedName>
</protein>
<dbReference type="Proteomes" id="UP001194468">
    <property type="component" value="Unassembled WGS sequence"/>
</dbReference>
<reference evidence="1" key="2">
    <citation type="journal article" date="2020" name="Nat. Commun.">
        <title>Large-scale genome sequencing of mycorrhizal fungi provides insights into the early evolution of symbiotic traits.</title>
        <authorList>
            <person name="Miyauchi S."/>
            <person name="Kiss E."/>
            <person name="Kuo A."/>
            <person name="Drula E."/>
            <person name="Kohler A."/>
            <person name="Sanchez-Garcia M."/>
            <person name="Morin E."/>
            <person name="Andreopoulos B."/>
            <person name="Barry K.W."/>
            <person name="Bonito G."/>
            <person name="Buee M."/>
            <person name="Carver A."/>
            <person name="Chen C."/>
            <person name="Cichocki N."/>
            <person name="Clum A."/>
            <person name="Culley D."/>
            <person name="Crous P.W."/>
            <person name="Fauchery L."/>
            <person name="Girlanda M."/>
            <person name="Hayes R.D."/>
            <person name="Keri Z."/>
            <person name="LaButti K."/>
            <person name="Lipzen A."/>
            <person name="Lombard V."/>
            <person name="Magnuson J."/>
            <person name="Maillard F."/>
            <person name="Murat C."/>
            <person name="Nolan M."/>
            <person name="Ohm R.A."/>
            <person name="Pangilinan J."/>
            <person name="Pereira M.F."/>
            <person name="Perotto S."/>
            <person name="Peter M."/>
            <person name="Pfister S."/>
            <person name="Riley R."/>
            <person name="Sitrit Y."/>
            <person name="Stielow J.B."/>
            <person name="Szollosi G."/>
            <person name="Zifcakova L."/>
            <person name="Stursova M."/>
            <person name="Spatafora J.W."/>
            <person name="Tedersoo L."/>
            <person name="Vaario L.M."/>
            <person name="Yamada A."/>
            <person name="Yan M."/>
            <person name="Wang P."/>
            <person name="Xu J."/>
            <person name="Bruns T."/>
            <person name="Baldrian P."/>
            <person name="Vilgalys R."/>
            <person name="Dunand C."/>
            <person name="Henrissat B."/>
            <person name="Grigoriev I.V."/>
            <person name="Hibbett D."/>
            <person name="Nagy L.G."/>
            <person name="Martin F.M."/>
        </authorList>
    </citation>
    <scope>NUCLEOTIDE SEQUENCE</scope>
    <source>
        <strain evidence="1">BED1</strain>
    </source>
</reference>
<dbReference type="AlphaFoldDB" id="A0AAD4BFQ9"/>